<evidence type="ECO:0000256" key="1">
    <source>
        <dbReference type="SAM" id="Phobius"/>
    </source>
</evidence>
<feature type="transmembrane region" description="Helical" evidence="1">
    <location>
        <begin position="12"/>
        <end position="32"/>
    </location>
</feature>
<keyword evidence="3" id="KW-1185">Reference proteome</keyword>
<dbReference type="RefSeq" id="WP_289270011.1">
    <property type="nucleotide sequence ID" value="NZ_OX365700.1"/>
</dbReference>
<organism evidence="2 3">
    <name type="scientific">Nitrospira tepida</name>
    <dbReference type="NCBI Taxonomy" id="2973512"/>
    <lineage>
        <taxon>Bacteria</taxon>
        <taxon>Pseudomonadati</taxon>
        <taxon>Nitrospirota</taxon>
        <taxon>Nitrospiria</taxon>
        <taxon>Nitrospirales</taxon>
        <taxon>Nitrospiraceae</taxon>
        <taxon>Nitrospira</taxon>
    </lineage>
</organism>
<keyword evidence="1" id="KW-1133">Transmembrane helix</keyword>
<evidence type="ECO:0000313" key="3">
    <source>
        <dbReference type="Proteomes" id="UP001179121"/>
    </source>
</evidence>
<evidence type="ECO:0000313" key="2">
    <source>
        <dbReference type="EMBL" id="CAI4033093.1"/>
    </source>
</evidence>
<proteinExistence type="predicted"/>
<dbReference type="KEGG" id="nti:DNFV4_03526"/>
<feature type="transmembrane region" description="Helical" evidence="1">
    <location>
        <begin position="38"/>
        <end position="58"/>
    </location>
</feature>
<accession>A0AA86T9Y6</accession>
<gene>
    <name evidence="2" type="ORF">DNFV4_03526</name>
</gene>
<dbReference type="AlphaFoldDB" id="A0AA86T9Y6"/>
<protein>
    <submittedName>
        <fullName evidence="2">Uncharacterized protein</fullName>
    </submittedName>
</protein>
<keyword evidence="1" id="KW-0472">Membrane</keyword>
<sequence>MELSRARQEHLPTFTHFLDIPMLMVIISLGAIRPMTWTQFAIGTLCAVAVATALTIWIPRLYPWTPPSPITPHESTGGPKAAG</sequence>
<keyword evidence="1" id="KW-0812">Transmembrane</keyword>
<dbReference type="EMBL" id="OX365700">
    <property type="protein sequence ID" value="CAI4033093.1"/>
    <property type="molecule type" value="Genomic_DNA"/>
</dbReference>
<name>A0AA86T9Y6_9BACT</name>
<dbReference type="Proteomes" id="UP001179121">
    <property type="component" value="Chromosome"/>
</dbReference>
<reference evidence="2" key="1">
    <citation type="submission" date="2022-10" db="EMBL/GenBank/DDBJ databases">
        <authorList>
            <person name="Koch H."/>
        </authorList>
    </citation>
    <scope>NUCLEOTIDE SEQUENCE</scope>
    <source>
        <strain evidence="2">DNF</strain>
    </source>
</reference>